<dbReference type="AlphaFoldDB" id="A0A7X1N9S5"/>
<evidence type="ECO:0000313" key="2">
    <source>
        <dbReference type="EMBL" id="MPW17869.1"/>
    </source>
</evidence>
<keyword evidence="1" id="KW-1133">Transmembrane helix</keyword>
<keyword evidence="3" id="KW-1185">Reference proteome</keyword>
<feature type="transmembrane region" description="Helical" evidence="1">
    <location>
        <begin position="42"/>
        <end position="73"/>
    </location>
</feature>
<accession>A0A7X1N9S5</accession>
<evidence type="ECO:0000313" key="3">
    <source>
        <dbReference type="Proteomes" id="UP000484381"/>
    </source>
</evidence>
<dbReference type="EMBL" id="WHNP01000010">
    <property type="protein sequence ID" value="MPW17869.1"/>
    <property type="molecule type" value="Genomic_DNA"/>
</dbReference>
<comment type="caution">
    <text evidence="2">The sequence shown here is derived from an EMBL/GenBank/DDBJ whole genome shotgun (WGS) entry which is preliminary data.</text>
</comment>
<name>A0A7X1N9S5_9BURK</name>
<reference evidence="2 3" key="1">
    <citation type="submission" date="2019-10" db="EMBL/GenBank/DDBJ databases">
        <title>Paraburkholderia sp. isolated from nodules of Mimosa pudica from Brazilian Atlantic Forest soils.</title>
        <authorList>
            <person name="Paulitsch F."/>
            <person name="Hungria M."/>
            <person name="Dall'Agnol R."/>
        </authorList>
    </citation>
    <scope>NUCLEOTIDE SEQUENCE [LARGE SCALE GENOMIC DNA]</scope>
    <source>
        <strain evidence="2 3">CNPSo 3157</strain>
    </source>
</reference>
<keyword evidence="1" id="KW-0812">Transmembrane</keyword>
<evidence type="ECO:0000256" key="1">
    <source>
        <dbReference type="SAM" id="Phobius"/>
    </source>
</evidence>
<gene>
    <name evidence="2" type="ORF">GCT13_13215</name>
</gene>
<proteinExistence type="predicted"/>
<keyword evidence="1" id="KW-0472">Membrane</keyword>
<protein>
    <submittedName>
        <fullName evidence="2">Uncharacterized protein</fullName>
    </submittedName>
</protein>
<dbReference type="Proteomes" id="UP000484381">
    <property type="component" value="Unassembled WGS sequence"/>
</dbReference>
<organism evidence="2 3">
    <name type="scientific">Paraburkholderia franconis</name>
    <dbReference type="NCBI Taxonomy" id="2654983"/>
    <lineage>
        <taxon>Bacteria</taxon>
        <taxon>Pseudomonadati</taxon>
        <taxon>Pseudomonadota</taxon>
        <taxon>Betaproteobacteria</taxon>
        <taxon>Burkholderiales</taxon>
        <taxon>Burkholderiaceae</taxon>
        <taxon>Paraburkholderia</taxon>
    </lineage>
</organism>
<sequence length="125" mass="13323">MTYIPGTNSFPVCTVSVWFPLPIVSDVVEVALVPGALSAVDALAAAFVALVAALLAFVVVLAMTLFTMLMMFVNIGSSRVRNPPFARPVAGLLSSVTVEPSPPTLVGKFTEFVIRTFPQFQTRCC</sequence>